<reference evidence="5" key="1">
    <citation type="submission" date="2016-10" db="EMBL/GenBank/DDBJ databases">
        <authorList>
            <person name="Varghese N."/>
            <person name="Submissions S."/>
        </authorList>
    </citation>
    <scope>NUCLEOTIDE SEQUENCE [LARGE SCALE GENOMIC DNA]</scope>
    <source>
        <strain evidence="5">DSM 18887</strain>
    </source>
</reference>
<dbReference type="SMART" id="SM00342">
    <property type="entry name" value="HTH_ARAC"/>
    <property type="match status" value="1"/>
</dbReference>
<dbReference type="RefSeq" id="WP_091354445.1">
    <property type="nucleotide sequence ID" value="NZ_AP025284.1"/>
</dbReference>
<dbReference type="Gene3D" id="1.10.10.60">
    <property type="entry name" value="Homeodomain-like"/>
    <property type="match status" value="1"/>
</dbReference>
<feature type="domain" description="HTH araC/xylS-type" evidence="3">
    <location>
        <begin position="222"/>
        <end position="324"/>
    </location>
</feature>
<organism evidence="4 5">
    <name type="scientific">Amphritea atlantica</name>
    <dbReference type="NCBI Taxonomy" id="355243"/>
    <lineage>
        <taxon>Bacteria</taxon>
        <taxon>Pseudomonadati</taxon>
        <taxon>Pseudomonadota</taxon>
        <taxon>Gammaproteobacteria</taxon>
        <taxon>Oceanospirillales</taxon>
        <taxon>Oceanospirillaceae</taxon>
        <taxon>Amphritea</taxon>
    </lineage>
</organism>
<dbReference type="GO" id="GO:0003700">
    <property type="term" value="F:DNA-binding transcription factor activity"/>
    <property type="evidence" value="ECO:0007669"/>
    <property type="project" value="InterPro"/>
</dbReference>
<dbReference type="Pfam" id="PF01965">
    <property type="entry name" value="DJ-1_PfpI"/>
    <property type="match status" value="1"/>
</dbReference>
<accession>A0A1H9EDX5</accession>
<evidence type="ECO:0000313" key="5">
    <source>
        <dbReference type="Proteomes" id="UP000198749"/>
    </source>
</evidence>
<evidence type="ECO:0000256" key="2">
    <source>
        <dbReference type="ARBA" id="ARBA00023163"/>
    </source>
</evidence>
<dbReference type="InterPro" id="IPR002818">
    <property type="entry name" value="DJ-1/PfpI"/>
</dbReference>
<dbReference type="InterPro" id="IPR029062">
    <property type="entry name" value="Class_I_gatase-like"/>
</dbReference>
<name>A0A1H9EDX5_9GAMM</name>
<dbReference type="SUPFAM" id="SSF46689">
    <property type="entry name" value="Homeodomain-like"/>
    <property type="match status" value="2"/>
</dbReference>
<dbReference type="EMBL" id="FOGB01000002">
    <property type="protein sequence ID" value="SEQ23845.1"/>
    <property type="molecule type" value="Genomic_DNA"/>
</dbReference>
<dbReference type="InterPro" id="IPR052158">
    <property type="entry name" value="INH-QAR"/>
</dbReference>
<dbReference type="PROSITE" id="PS01124">
    <property type="entry name" value="HTH_ARAC_FAMILY_2"/>
    <property type="match status" value="1"/>
</dbReference>
<dbReference type="STRING" id="355243.SAMN03080615_00847"/>
<sequence>MYQILGLAFDGCQASGLCSPFDVFNVTNTIWKQQRGEDSDLYNCRLVSLTGEPVTCSNGMRLMVDSSLENAPPADLIVVPGIHHLDAKSLLKNLKSLDKERHWLQRRVQQQTVIAANCSGVFLLAETGGLEGKEATTAWWLGGLFRSRYSGVKHRADQLLVKNEGTYCTGSMTANLSVMLTIVEQQVGRQLAQSAAKTMLIDASQSYASPYLFIQEQTDHQDSLVLAVESQLQRDISQKLNMEALAKMHSVSLRTLSRRFKKANGMNLSDYHQRIRLEQTKLLLETTSLSIEQIVERVGYSSQSSLRRLFNKELGLSPSHYRQQHQQEAG</sequence>
<keyword evidence="1" id="KW-0805">Transcription regulation</keyword>
<keyword evidence="2" id="KW-0804">Transcription</keyword>
<dbReference type="InterPro" id="IPR009057">
    <property type="entry name" value="Homeodomain-like_sf"/>
</dbReference>
<dbReference type="PANTHER" id="PTHR43130">
    <property type="entry name" value="ARAC-FAMILY TRANSCRIPTIONAL REGULATOR"/>
    <property type="match status" value="1"/>
</dbReference>
<dbReference type="GO" id="GO:0043565">
    <property type="term" value="F:sequence-specific DNA binding"/>
    <property type="evidence" value="ECO:0007669"/>
    <property type="project" value="InterPro"/>
</dbReference>
<dbReference type="SUPFAM" id="SSF52317">
    <property type="entry name" value="Class I glutamine amidotransferase-like"/>
    <property type="match status" value="1"/>
</dbReference>
<dbReference type="Gene3D" id="3.40.50.880">
    <property type="match status" value="1"/>
</dbReference>
<dbReference type="CDD" id="cd03138">
    <property type="entry name" value="GATase1_AraC_2"/>
    <property type="match status" value="1"/>
</dbReference>
<dbReference type="PANTHER" id="PTHR43130:SF11">
    <property type="entry name" value="TRANSCRIPTIONAL REGULATORY PROTEIN"/>
    <property type="match status" value="1"/>
</dbReference>
<dbReference type="OrthoDB" id="9803764at2"/>
<evidence type="ECO:0000259" key="3">
    <source>
        <dbReference type="PROSITE" id="PS01124"/>
    </source>
</evidence>
<keyword evidence="5" id="KW-1185">Reference proteome</keyword>
<protein>
    <submittedName>
        <fullName evidence="4">Transcriptional regulator, AraC family with amidase-like domain</fullName>
    </submittedName>
</protein>
<gene>
    <name evidence="4" type="ORF">SAMN03080615_00847</name>
</gene>
<dbReference type="InterPro" id="IPR018060">
    <property type="entry name" value="HTH_AraC"/>
</dbReference>
<dbReference type="Pfam" id="PF12833">
    <property type="entry name" value="HTH_18"/>
    <property type="match status" value="1"/>
</dbReference>
<proteinExistence type="predicted"/>
<evidence type="ECO:0000256" key="1">
    <source>
        <dbReference type="ARBA" id="ARBA00023015"/>
    </source>
</evidence>
<evidence type="ECO:0000313" key="4">
    <source>
        <dbReference type="EMBL" id="SEQ23845.1"/>
    </source>
</evidence>
<dbReference type="AlphaFoldDB" id="A0A1H9EDX5"/>
<dbReference type="Proteomes" id="UP000198749">
    <property type="component" value="Unassembled WGS sequence"/>
</dbReference>